<dbReference type="FunFam" id="1.20.1260.10:FF:000016">
    <property type="entry name" value="Ferritin heavy chain"/>
    <property type="match status" value="1"/>
</dbReference>
<dbReference type="RefSeq" id="XP_004631417.1">
    <property type="nucleotide sequence ID" value="XM_004631360.2"/>
</dbReference>
<dbReference type="GO" id="GO:0008199">
    <property type="term" value="F:ferric iron binding"/>
    <property type="evidence" value="ECO:0007669"/>
    <property type="project" value="InterPro"/>
</dbReference>
<keyword evidence="3 5" id="KW-0479">Metal-binding</keyword>
<dbReference type="InterPro" id="IPR014034">
    <property type="entry name" value="Ferritin_CS"/>
</dbReference>
<feature type="binding site" evidence="5">
    <location>
        <position position="188"/>
    </location>
    <ligand>
        <name>Fe cation</name>
        <dbReference type="ChEBI" id="CHEBI:24875"/>
        <label>1</label>
    </ligand>
</feature>
<dbReference type="GO" id="GO:0006826">
    <property type="term" value="P:iron ion transport"/>
    <property type="evidence" value="ECO:0007669"/>
    <property type="project" value="InterPro"/>
</dbReference>
<dbReference type="FunCoup" id="A0A6P3ETL2">
    <property type="interactions" value="321"/>
</dbReference>
<keyword evidence="4 5" id="KW-0408">Iron</keyword>
<dbReference type="InterPro" id="IPR009078">
    <property type="entry name" value="Ferritin-like_SF"/>
</dbReference>
<dbReference type="GO" id="GO:0005739">
    <property type="term" value="C:mitochondrion"/>
    <property type="evidence" value="ECO:0007669"/>
    <property type="project" value="TreeGrafter"/>
</dbReference>
<dbReference type="PROSITE" id="PS00204">
    <property type="entry name" value="FERRITIN_2"/>
    <property type="match status" value="1"/>
</dbReference>
<dbReference type="InterPro" id="IPR009040">
    <property type="entry name" value="Ferritin-like_diiron"/>
</dbReference>
<comment type="similarity">
    <text evidence="1 6">Belongs to the ferritin family.</text>
</comment>
<evidence type="ECO:0000256" key="4">
    <source>
        <dbReference type="ARBA" id="ARBA00023004"/>
    </source>
</evidence>
<feature type="binding site" evidence="5">
    <location>
        <position position="74"/>
    </location>
    <ligand>
        <name>Fe cation</name>
        <dbReference type="ChEBI" id="CHEBI:24875"/>
        <label>1</label>
    </ligand>
</feature>
<dbReference type="InterPro" id="IPR001519">
    <property type="entry name" value="Ferritin"/>
</dbReference>
<dbReference type="Proteomes" id="UP000515203">
    <property type="component" value="Unplaced"/>
</dbReference>
<dbReference type="GO" id="GO:0008198">
    <property type="term" value="F:ferrous iron binding"/>
    <property type="evidence" value="ECO:0007669"/>
    <property type="project" value="TreeGrafter"/>
</dbReference>
<evidence type="ECO:0000256" key="2">
    <source>
        <dbReference type="ARBA" id="ARBA00022434"/>
    </source>
</evidence>
<dbReference type="InterPro" id="IPR008331">
    <property type="entry name" value="Ferritin_DPS_dom"/>
</dbReference>
<feature type="binding site" evidence="5">
    <location>
        <position position="109"/>
    </location>
    <ligand>
        <name>Fe cation</name>
        <dbReference type="ChEBI" id="CHEBI:24875"/>
        <label>1</label>
    </ligand>
</feature>
<evidence type="ECO:0000256" key="7">
    <source>
        <dbReference type="SAM" id="MobiDB-lite"/>
    </source>
</evidence>
<dbReference type="CDD" id="cd01056">
    <property type="entry name" value="Euk_Ferritin"/>
    <property type="match status" value="1"/>
</dbReference>
<accession>A0A6P3ETL2</accession>
<feature type="binding site" evidence="5">
    <location>
        <position position="154"/>
    </location>
    <ligand>
        <name>Fe cation</name>
        <dbReference type="ChEBI" id="CHEBI:24875"/>
        <label>1</label>
    </ligand>
</feature>
<evidence type="ECO:0000259" key="8">
    <source>
        <dbReference type="PROSITE" id="PS50905"/>
    </source>
</evidence>
<dbReference type="AlphaFoldDB" id="A0A6P3ETL2"/>
<organism evidence="9 10">
    <name type="scientific">Octodon degus</name>
    <name type="common">Degu</name>
    <name type="synonym">Sciurus degus</name>
    <dbReference type="NCBI Taxonomy" id="10160"/>
    <lineage>
        <taxon>Eukaryota</taxon>
        <taxon>Metazoa</taxon>
        <taxon>Chordata</taxon>
        <taxon>Craniata</taxon>
        <taxon>Vertebrata</taxon>
        <taxon>Euteleostomi</taxon>
        <taxon>Mammalia</taxon>
        <taxon>Eutheria</taxon>
        <taxon>Euarchontoglires</taxon>
        <taxon>Glires</taxon>
        <taxon>Rodentia</taxon>
        <taxon>Hystricomorpha</taxon>
        <taxon>Octodontidae</taxon>
        <taxon>Octodon</taxon>
    </lineage>
</organism>
<proteinExistence type="inferred from homology"/>
<evidence type="ECO:0000256" key="3">
    <source>
        <dbReference type="ARBA" id="ARBA00022723"/>
    </source>
</evidence>
<protein>
    <recommendedName>
        <fullName evidence="6">Ferritin</fullName>
    </recommendedName>
</protein>
<keyword evidence="9" id="KW-1185">Reference proteome</keyword>
<dbReference type="SUPFAM" id="SSF47240">
    <property type="entry name" value="Ferritin-like"/>
    <property type="match status" value="1"/>
</dbReference>
<dbReference type="Gene3D" id="1.20.1260.10">
    <property type="match status" value="1"/>
</dbReference>
<comment type="function">
    <text evidence="6">Stores iron in a soluble, non-toxic, readily available form. Important for iron homeostasis. Iron is taken up in the ferrous form and deposited as ferric hydroxides after oxidation.</text>
</comment>
<dbReference type="PANTHER" id="PTHR11431">
    <property type="entry name" value="FERRITIN"/>
    <property type="match status" value="1"/>
</dbReference>
<reference evidence="10" key="1">
    <citation type="submission" date="2025-08" db="UniProtKB">
        <authorList>
            <consortium name="RefSeq"/>
        </authorList>
    </citation>
    <scope>IDENTIFICATION</scope>
</reference>
<gene>
    <name evidence="10" type="primary">LOC101589392</name>
</gene>
<feature type="binding site" evidence="5">
    <location>
        <position position="112"/>
    </location>
    <ligand>
        <name>Fe cation</name>
        <dbReference type="ChEBI" id="CHEBI:24875"/>
        <label>1</label>
    </ligand>
</feature>
<sequence length="229" mass="25550">MLLGSRALGQALTLALSRARCPVLHRFAGPRTVAPRRPLAGAASSEDITSAPPRVRQNFHPDSEAALNHQINLELYASHVYLSMACYFSQHDVALHNFAGYFRRQSLEERVHAEMLARLQTQRGGRVCLLEVRKPESDDWGGGLKAMQCALALERHVNQSLLDLHTLASDKKDPHLCDFLETHFLNEQVKSIKELGDHVRNLVSLGAPDSGLAEYLFDKHTLGNENKQN</sequence>
<evidence type="ECO:0000256" key="6">
    <source>
        <dbReference type="RuleBase" id="RU361145"/>
    </source>
</evidence>
<dbReference type="OrthoDB" id="186462at2759"/>
<evidence type="ECO:0000256" key="1">
    <source>
        <dbReference type="ARBA" id="ARBA00007513"/>
    </source>
</evidence>
<evidence type="ECO:0000313" key="10">
    <source>
        <dbReference type="RefSeq" id="XP_004631417.1"/>
    </source>
</evidence>
<name>A0A6P3ETL2_OCTDE</name>
<dbReference type="GO" id="GO:0006879">
    <property type="term" value="P:intracellular iron ion homeostasis"/>
    <property type="evidence" value="ECO:0007669"/>
    <property type="project" value="UniProtKB-KW"/>
</dbReference>
<evidence type="ECO:0000256" key="5">
    <source>
        <dbReference type="PIRSR" id="PIRSR601519-1"/>
    </source>
</evidence>
<dbReference type="InParanoid" id="A0A6P3ETL2"/>
<dbReference type="GeneID" id="101589392"/>
<dbReference type="PROSITE" id="PS50905">
    <property type="entry name" value="FERRITIN_LIKE"/>
    <property type="match status" value="1"/>
</dbReference>
<dbReference type="GO" id="GO:0004322">
    <property type="term" value="F:ferroxidase activity"/>
    <property type="evidence" value="ECO:0007669"/>
    <property type="project" value="UniProtKB-ARBA"/>
</dbReference>
<dbReference type="Pfam" id="PF00210">
    <property type="entry name" value="Ferritin"/>
    <property type="match status" value="1"/>
</dbReference>
<keyword evidence="2 6" id="KW-0409">Iron storage</keyword>
<dbReference type="PANTHER" id="PTHR11431:SF30">
    <property type="entry name" value="FERRITIN, MITOCHONDRIAL"/>
    <property type="match status" value="1"/>
</dbReference>
<evidence type="ECO:0000313" key="9">
    <source>
        <dbReference type="Proteomes" id="UP000515203"/>
    </source>
</evidence>
<dbReference type="InterPro" id="IPR012347">
    <property type="entry name" value="Ferritin-like"/>
</dbReference>
<feature type="domain" description="Ferritin-like diiron" evidence="8">
    <location>
        <begin position="57"/>
        <end position="206"/>
    </location>
</feature>
<feature type="region of interest" description="Disordered" evidence="7">
    <location>
        <begin position="35"/>
        <end position="56"/>
    </location>
</feature>